<evidence type="ECO:0000256" key="7">
    <source>
        <dbReference type="ARBA" id="ARBA00023136"/>
    </source>
</evidence>
<gene>
    <name evidence="14" type="ORF">BXY58_2359</name>
</gene>
<evidence type="ECO:0000259" key="12">
    <source>
        <dbReference type="Pfam" id="PF00593"/>
    </source>
</evidence>
<dbReference type="InterPro" id="IPR039426">
    <property type="entry name" value="TonB-dep_rcpt-like"/>
</dbReference>
<dbReference type="AlphaFoldDB" id="A0A420D8K7"/>
<dbReference type="PANTHER" id="PTHR30069">
    <property type="entry name" value="TONB-DEPENDENT OUTER MEMBRANE RECEPTOR"/>
    <property type="match status" value="1"/>
</dbReference>
<dbReference type="GO" id="GO:0044718">
    <property type="term" value="P:siderophore transmembrane transport"/>
    <property type="evidence" value="ECO:0007669"/>
    <property type="project" value="TreeGrafter"/>
</dbReference>
<keyword evidence="9 10" id="KW-0998">Cell outer membrane</keyword>
<feature type="domain" description="TonB-dependent receptor plug" evidence="13">
    <location>
        <begin position="47"/>
        <end position="146"/>
    </location>
</feature>
<evidence type="ECO:0000313" key="14">
    <source>
        <dbReference type="EMBL" id="RKE86942.1"/>
    </source>
</evidence>
<dbReference type="InterPro" id="IPR037066">
    <property type="entry name" value="Plug_dom_sf"/>
</dbReference>
<dbReference type="GO" id="GO:0015344">
    <property type="term" value="F:siderophore uptake transmembrane transporter activity"/>
    <property type="evidence" value="ECO:0007669"/>
    <property type="project" value="TreeGrafter"/>
</dbReference>
<dbReference type="Gene3D" id="2.40.170.20">
    <property type="entry name" value="TonB-dependent receptor, beta-barrel domain"/>
    <property type="match status" value="1"/>
</dbReference>
<keyword evidence="3 10" id="KW-1134">Transmembrane beta strand</keyword>
<evidence type="ECO:0000256" key="6">
    <source>
        <dbReference type="ARBA" id="ARBA00023077"/>
    </source>
</evidence>
<dbReference type="SUPFAM" id="SSF56935">
    <property type="entry name" value="Porins"/>
    <property type="match status" value="1"/>
</dbReference>
<accession>A0A420D8K7</accession>
<evidence type="ECO:0000313" key="15">
    <source>
        <dbReference type="Proteomes" id="UP000285906"/>
    </source>
</evidence>
<dbReference type="GO" id="GO:0009279">
    <property type="term" value="C:cell outer membrane"/>
    <property type="evidence" value="ECO:0007669"/>
    <property type="project" value="UniProtKB-SubCell"/>
</dbReference>
<dbReference type="Pfam" id="PF00593">
    <property type="entry name" value="TonB_dep_Rec_b-barrel"/>
    <property type="match status" value="1"/>
</dbReference>
<evidence type="ECO:0000256" key="1">
    <source>
        <dbReference type="ARBA" id="ARBA00004571"/>
    </source>
</evidence>
<keyword evidence="8 14" id="KW-0675">Receptor</keyword>
<dbReference type="PANTHER" id="PTHR30069:SF29">
    <property type="entry name" value="HEMOGLOBIN AND HEMOGLOBIN-HAPTOGLOBIN-BINDING PROTEIN 1-RELATED"/>
    <property type="match status" value="1"/>
</dbReference>
<dbReference type="EMBL" id="RAQH01000006">
    <property type="protein sequence ID" value="RKE86942.1"/>
    <property type="molecule type" value="Genomic_DNA"/>
</dbReference>
<keyword evidence="6 11" id="KW-0798">TonB box</keyword>
<dbReference type="Pfam" id="PF07715">
    <property type="entry name" value="Plug"/>
    <property type="match status" value="1"/>
</dbReference>
<sequence>MLSEEGQVMKKRILTFFFIGLMHQVSAQESLIDTVFIDNQFSKVSKTAKISNLNTDKILENSTSLSDLLRFQSNVYIKENGRGATSSPSFRGTTASQTAFVWNGININSIFLGQGDINNMNPLSYENVGIKFGGGSVIYGSGAIGGSIHLNNRLDYNKGFGGTIFTEYGSFETNNSLVKGKFSNENFSFNVNINHSQSKNDFEVPEKKFINRNGEYQNTSFNLGLGYKINPNNEFYWQSQHYDSDQHYPIFSENQTKTKYLVQTFRSLAGWKLHSGKFKNNLKLAYLEDNFQYFGDINKSKTSGGTGKQYIIKNDFDFLVSKNSTFNLITEYQYNEAEGFGSGIKTPKRNLGSFSLLYRNSQSEKFYWELGAKQDFVEGYKSPFLFSASAKYLVNSWYQSSINISRNFKAPTFNDLYWEPGGNRDLVPETSYQAEMSHYFSYHNFKLGITPYYIKMTDMIQWVPVTPAIWSPKNVKKVDFYGLETELSFNKNWNNHKVDAKISYSHTRSVDLETKKQLSYVPFHQINFNSSYQYKTIGLFFQALYNSKRYVDDSEINYLENYFVLNAGISFSPTKHLQLGFKINNLTDEVYQTVNYYFMPKRNYAVNLNLNF</sequence>
<evidence type="ECO:0000256" key="3">
    <source>
        <dbReference type="ARBA" id="ARBA00022452"/>
    </source>
</evidence>
<evidence type="ECO:0000256" key="2">
    <source>
        <dbReference type="ARBA" id="ARBA00022448"/>
    </source>
</evidence>
<protein>
    <submittedName>
        <fullName evidence="14">Iron complex outermembrane receptor protein</fullName>
    </submittedName>
</protein>
<comment type="similarity">
    <text evidence="10 11">Belongs to the TonB-dependent receptor family.</text>
</comment>
<comment type="subcellular location">
    <subcellularLocation>
        <location evidence="1 10">Cell outer membrane</location>
        <topology evidence="1 10">Multi-pass membrane protein</topology>
    </subcellularLocation>
</comment>
<name>A0A420D8K7_9FLAO</name>
<dbReference type="InterPro" id="IPR000531">
    <property type="entry name" value="Beta-barrel_TonB"/>
</dbReference>
<evidence type="ECO:0000256" key="8">
    <source>
        <dbReference type="ARBA" id="ARBA00023170"/>
    </source>
</evidence>
<proteinExistence type="inferred from homology"/>
<evidence type="ECO:0000256" key="4">
    <source>
        <dbReference type="ARBA" id="ARBA00022692"/>
    </source>
</evidence>
<feature type="domain" description="TonB-dependent receptor-like beta-barrel" evidence="12">
    <location>
        <begin position="181"/>
        <end position="586"/>
    </location>
</feature>
<comment type="caution">
    <text evidence="14">The sequence shown here is derived from an EMBL/GenBank/DDBJ whole genome shotgun (WGS) entry which is preliminary data.</text>
</comment>
<keyword evidence="7 10" id="KW-0472">Membrane</keyword>
<keyword evidence="2 10" id="KW-0813">Transport</keyword>
<evidence type="ECO:0000256" key="11">
    <source>
        <dbReference type="RuleBase" id="RU003357"/>
    </source>
</evidence>
<evidence type="ECO:0000259" key="13">
    <source>
        <dbReference type="Pfam" id="PF07715"/>
    </source>
</evidence>
<keyword evidence="4 10" id="KW-0812">Transmembrane</keyword>
<organism evidence="14 15">
    <name type="scientific">Epilithonimonas arachidiradicis</name>
    <dbReference type="NCBI Taxonomy" id="1617282"/>
    <lineage>
        <taxon>Bacteria</taxon>
        <taxon>Pseudomonadati</taxon>
        <taxon>Bacteroidota</taxon>
        <taxon>Flavobacteriia</taxon>
        <taxon>Flavobacteriales</taxon>
        <taxon>Weeksellaceae</taxon>
        <taxon>Chryseobacterium group</taxon>
        <taxon>Epilithonimonas</taxon>
    </lineage>
</organism>
<evidence type="ECO:0000256" key="5">
    <source>
        <dbReference type="ARBA" id="ARBA00022729"/>
    </source>
</evidence>
<reference evidence="14 15" key="1">
    <citation type="submission" date="2018-09" db="EMBL/GenBank/DDBJ databases">
        <title>Genomic Encyclopedia of Archaeal and Bacterial Type Strains, Phase II (KMG-II): from individual species to whole genera.</title>
        <authorList>
            <person name="Goeker M."/>
        </authorList>
    </citation>
    <scope>NUCLEOTIDE SEQUENCE [LARGE SCALE GENOMIC DNA]</scope>
    <source>
        <strain evidence="14 15">DSM 27620</strain>
    </source>
</reference>
<dbReference type="InterPro" id="IPR036942">
    <property type="entry name" value="Beta-barrel_TonB_sf"/>
</dbReference>
<evidence type="ECO:0000256" key="10">
    <source>
        <dbReference type="PROSITE-ProRule" id="PRU01360"/>
    </source>
</evidence>
<dbReference type="Gene3D" id="2.170.130.10">
    <property type="entry name" value="TonB-dependent receptor, plug domain"/>
    <property type="match status" value="1"/>
</dbReference>
<dbReference type="Proteomes" id="UP000285906">
    <property type="component" value="Unassembled WGS sequence"/>
</dbReference>
<evidence type="ECO:0000256" key="9">
    <source>
        <dbReference type="ARBA" id="ARBA00023237"/>
    </source>
</evidence>
<keyword evidence="5" id="KW-0732">Signal</keyword>
<dbReference type="InterPro" id="IPR012910">
    <property type="entry name" value="Plug_dom"/>
</dbReference>
<dbReference type="PROSITE" id="PS52016">
    <property type="entry name" value="TONB_DEPENDENT_REC_3"/>
    <property type="match status" value="1"/>
</dbReference>